<dbReference type="Gene3D" id="3.90.960.10">
    <property type="entry name" value="YbaK/aminoacyl-tRNA synthetase-associated domain"/>
    <property type="match status" value="1"/>
</dbReference>
<evidence type="ECO:0000256" key="1">
    <source>
        <dbReference type="ARBA" id="ARBA00022917"/>
    </source>
</evidence>
<feature type="domain" description="YbaK/aminoacyl-tRNA synthetase-associated" evidence="2">
    <location>
        <begin position="49"/>
        <end position="161"/>
    </location>
</feature>
<comment type="caution">
    <text evidence="3">The sequence shown here is derived from an EMBL/GenBank/DDBJ whole genome shotgun (WGS) entry which is preliminary data.</text>
</comment>
<dbReference type="Proteomes" id="UP001597104">
    <property type="component" value="Unassembled WGS sequence"/>
</dbReference>
<accession>A0ABW3EAQ0</accession>
<keyword evidence="1" id="KW-0648">Protein biosynthesis</keyword>
<sequence length="174" mass="18589">MQLVFQSVTQQPDLVAAPVYQQLKALAITDQVQVAPIDPAYADGDLLSQHYAIPFAAELNCLIVQGKRQATVKYAALVVPYGHKANTGGVTKHALDVSKVSFAPLADVLAQTQMELGSITPLGLPSTWHVLIDPSVFEQPTVVIGSGRLNSKVQLPTTILRQLLNVQVVAGLAK</sequence>
<dbReference type="SUPFAM" id="SSF55826">
    <property type="entry name" value="YbaK/ProRS associated domain"/>
    <property type="match status" value="1"/>
</dbReference>
<dbReference type="EMBL" id="JBHTIO010000032">
    <property type="protein sequence ID" value="MFD0897408.1"/>
    <property type="molecule type" value="Genomic_DNA"/>
</dbReference>
<reference evidence="4" key="1">
    <citation type="journal article" date="2019" name="Int. J. Syst. Evol. Microbiol.">
        <title>The Global Catalogue of Microorganisms (GCM) 10K type strain sequencing project: providing services to taxonomists for standard genome sequencing and annotation.</title>
        <authorList>
            <consortium name="The Broad Institute Genomics Platform"/>
            <consortium name="The Broad Institute Genome Sequencing Center for Infectious Disease"/>
            <person name="Wu L."/>
            <person name="Ma J."/>
        </authorList>
    </citation>
    <scope>NUCLEOTIDE SEQUENCE [LARGE SCALE GENOMIC DNA]</scope>
    <source>
        <strain evidence="4">CCM 8925</strain>
    </source>
</reference>
<protein>
    <submittedName>
        <fullName evidence="3">YbaK/EbsC family protein</fullName>
    </submittedName>
</protein>
<dbReference type="InterPro" id="IPR007214">
    <property type="entry name" value="YbaK/aa-tRNA-synth-assoc-dom"/>
</dbReference>
<evidence type="ECO:0000313" key="4">
    <source>
        <dbReference type="Proteomes" id="UP001597104"/>
    </source>
</evidence>
<proteinExistence type="predicted"/>
<dbReference type="RefSeq" id="WP_171001840.1">
    <property type="nucleotide sequence ID" value="NZ_BJDN01000006.1"/>
</dbReference>
<gene>
    <name evidence="3" type="ORF">ACFQZ7_06605</name>
</gene>
<name>A0ABW3EAQ0_9LACO</name>
<dbReference type="InterPro" id="IPR036754">
    <property type="entry name" value="YbaK/aa-tRNA-synt-asso_dom_sf"/>
</dbReference>
<organism evidence="3 4">
    <name type="scientific">Loigolactobacillus binensis</name>
    <dbReference type="NCBI Taxonomy" id="2559922"/>
    <lineage>
        <taxon>Bacteria</taxon>
        <taxon>Bacillati</taxon>
        <taxon>Bacillota</taxon>
        <taxon>Bacilli</taxon>
        <taxon>Lactobacillales</taxon>
        <taxon>Lactobacillaceae</taxon>
        <taxon>Loigolactobacillus</taxon>
    </lineage>
</organism>
<dbReference type="Pfam" id="PF04073">
    <property type="entry name" value="tRNA_edit"/>
    <property type="match status" value="1"/>
</dbReference>
<evidence type="ECO:0000259" key="2">
    <source>
        <dbReference type="Pfam" id="PF04073"/>
    </source>
</evidence>
<keyword evidence="4" id="KW-1185">Reference proteome</keyword>
<evidence type="ECO:0000313" key="3">
    <source>
        <dbReference type="EMBL" id="MFD0897408.1"/>
    </source>
</evidence>